<name>A0A644UHG4_9ZZZZ</name>
<comment type="caution">
    <text evidence="1">The sequence shown here is derived from an EMBL/GenBank/DDBJ whole genome shotgun (WGS) entry which is preliminary data.</text>
</comment>
<evidence type="ECO:0008006" key="2">
    <source>
        <dbReference type="Google" id="ProtNLM"/>
    </source>
</evidence>
<dbReference type="InterPro" id="IPR003718">
    <property type="entry name" value="OsmC/Ohr_fam"/>
</dbReference>
<protein>
    <recommendedName>
        <fullName evidence="2">OsmC-like protein</fullName>
    </recommendedName>
</protein>
<gene>
    <name evidence="1" type="ORF">SDC9_24146</name>
</gene>
<dbReference type="Gene3D" id="3.30.300.20">
    <property type="match status" value="1"/>
</dbReference>
<proteinExistence type="predicted"/>
<sequence>MADSRFRVKAHSESPTKTIVKARQFEIVVDEPAELGGTDLGANPVEYVLAAFAGCLNVMAHVIAKELNFELRGVEIDLYGDLNPARLFGMSFDERAGYKQIVVTLKPDTDADEATLAKWAEKIEDRCPVSDNLQHPTPVKIEVKKQK</sequence>
<dbReference type="PANTHER" id="PTHR35368">
    <property type="entry name" value="HYDROPEROXIDE REDUCTASE"/>
    <property type="match status" value="1"/>
</dbReference>
<dbReference type="EMBL" id="VSSQ01000115">
    <property type="protein sequence ID" value="MPL78282.1"/>
    <property type="molecule type" value="Genomic_DNA"/>
</dbReference>
<reference evidence="1" key="1">
    <citation type="submission" date="2019-08" db="EMBL/GenBank/DDBJ databases">
        <authorList>
            <person name="Kucharzyk K."/>
            <person name="Murdoch R.W."/>
            <person name="Higgins S."/>
            <person name="Loffler F."/>
        </authorList>
    </citation>
    <scope>NUCLEOTIDE SEQUENCE</scope>
</reference>
<dbReference type="PANTHER" id="PTHR35368:SF1">
    <property type="entry name" value="HYDROPEROXIDE REDUCTASE"/>
    <property type="match status" value="1"/>
</dbReference>
<organism evidence="1">
    <name type="scientific">bioreactor metagenome</name>
    <dbReference type="NCBI Taxonomy" id="1076179"/>
    <lineage>
        <taxon>unclassified sequences</taxon>
        <taxon>metagenomes</taxon>
        <taxon>ecological metagenomes</taxon>
    </lineage>
</organism>
<evidence type="ECO:0000313" key="1">
    <source>
        <dbReference type="EMBL" id="MPL78282.1"/>
    </source>
</evidence>
<dbReference type="AlphaFoldDB" id="A0A644UHG4"/>
<dbReference type="SUPFAM" id="SSF82784">
    <property type="entry name" value="OsmC-like"/>
    <property type="match status" value="1"/>
</dbReference>
<dbReference type="Pfam" id="PF02566">
    <property type="entry name" value="OsmC"/>
    <property type="match status" value="1"/>
</dbReference>
<dbReference type="InterPro" id="IPR036102">
    <property type="entry name" value="OsmC/Ohrsf"/>
</dbReference>
<dbReference type="InterPro" id="IPR052924">
    <property type="entry name" value="OsmC/Ohr_hydroprdx_reductase"/>
</dbReference>
<dbReference type="InterPro" id="IPR015946">
    <property type="entry name" value="KH_dom-like_a/b"/>
</dbReference>
<accession>A0A644UHG4</accession>